<dbReference type="PROSITE" id="PS50949">
    <property type="entry name" value="HTH_GNTR"/>
    <property type="match status" value="1"/>
</dbReference>
<evidence type="ECO:0000313" key="6">
    <source>
        <dbReference type="Proteomes" id="UP000280726"/>
    </source>
</evidence>
<keyword evidence="2" id="KW-0238">DNA-binding</keyword>
<dbReference type="InterPro" id="IPR008920">
    <property type="entry name" value="TF_FadR/GntR_C"/>
</dbReference>
<keyword evidence="3" id="KW-0804">Transcription</keyword>
<dbReference type="Pfam" id="PF07729">
    <property type="entry name" value="FCD"/>
    <property type="match status" value="1"/>
</dbReference>
<dbReference type="SMART" id="SM00895">
    <property type="entry name" value="FCD"/>
    <property type="match status" value="1"/>
</dbReference>
<dbReference type="SUPFAM" id="SSF46785">
    <property type="entry name" value="Winged helix' DNA-binding domain"/>
    <property type="match status" value="1"/>
</dbReference>
<comment type="caution">
    <text evidence="5">The sequence shown here is derived from an EMBL/GenBank/DDBJ whole genome shotgun (WGS) entry which is preliminary data.</text>
</comment>
<dbReference type="OrthoDB" id="4164516at2"/>
<evidence type="ECO:0000256" key="1">
    <source>
        <dbReference type="ARBA" id="ARBA00023015"/>
    </source>
</evidence>
<dbReference type="Gene3D" id="1.10.10.10">
    <property type="entry name" value="Winged helix-like DNA-binding domain superfamily/Winged helix DNA-binding domain"/>
    <property type="match status" value="1"/>
</dbReference>
<accession>A0A3N4Z6W9</accession>
<dbReference type="GO" id="GO:0003677">
    <property type="term" value="F:DNA binding"/>
    <property type="evidence" value="ECO:0007669"/>
    <property type="project" value="UniProtKB-KW"/>
</dbReference>
<dbReference type="PANTHER" id="PTHR43537">
    <property type="entry name" value="TRANSCRIPTIONAL REGULATOR, GNTR FAMILY"/>
    <property type="match status" value="1"/>
</dbReference>
<gene>
    <name evidence="5" type="ORF">EDD32_1369</name>
</gene>
<dbReference type="AlphaFoldDB" id="A0A3N4Z6W9"/>
<dbReference type="PANTHER" id="PTHR43537:SF44">
    <property type="entry name" value="GNTR FAMILY REGULATORY PROTEIN"/>
    <property type="match status" value="1"/>
</dbReference>
<dbReference type="InterPro" id="IPR036390">
    <property type="entry name" value="WH_DNA-bd_sf"/>
</dbReference>
<name>A0A3N4Z6W9_9MICO</name>
<evidence type="ECO:0000256" key="2">
    <source>
        <dbReference type="ARBA" id="ARBA00023125"/>
    </source>
</evidence>
<dbReference type="SMART" id="SM00345">
    <property type="entry name" value="HTH_GNTR"/>
    <property type="match status" value="1"/>
</dbReference>
<proteinExistence type="predicted"/>
<dbReference type="InterPro" id="IPR036388">
    <property type="entry name" value="WH-like_DNA-bd_sf"/>
</dbReference>
<evidence type="ECO:0000313" key="5">
    <source>
        <dbReference type="EMBL" id="RPF26910.1"/>
    </source>
</evidence>
<dbReference type="InterPro" id="IPR000524">
    <property type="entry name" value="Tscrpt_reg_HTH_GntR"/>
</dbReference>
<dbReference type="Proteomes" id="UP000280726">
    <property type="component" value="Unassembled WGS sequence"/>
</dbReference>
<dbReference type="RefSeq" id="WP_123916094.1">
    <property type="nucleotide sequence ID" value="NZ_RKRA01000001.1"/>
</dbReference>
<protein>
    <submittedName>
        <fullName evidence="5">GntR family transcriptional regulator</fullName>
    </submittedName>
</protein>
<dbReference type="SUPFAM" id="SSF48008">
    <property type="entry name" value="GntR ligand-binding domain-like"/>
    <property type="match status" value="1"/>
</dbReference>
<dbReference type="CDD" id="cd07377">
    <property type="entry name" value="WHTH_GntR"/>
    <property type="match status" value="1"/>
</dbReference>
<evidence type="ECO:0000256" key="3">
    <source>
        <dbReference type="ARBA" id="ARBA00023163"/>
    </source>
</evidence>
<dbReference type="EMBL" id="RKRA01000001">
    <property type="protein sequence ID" value="RPF26910.1"/>
    <property type="molecule type" value="Genomic_DNA"/>
</dbReference>
<feature type="domain" description="HTH gntR-type" evidence="4">
    <location>
        <begin position="11"/>
        <end position="78"/>
    </location>
</feature>
<keyword evidence="6" id="KW-1185">Reference proteome</keyword>
<keyword evidence="1" id="KW-0805">Transcription regulation</keyword>
<dbReference type="Gene3D" id="1.20.120.530">
    <property type="entry name" value="GntR ligand-binding domain-like"/>
    <property type="match status" value="1"/>
</dbReference>
<dbReference type="GO" id="GO:0003700">
    <property type="term" value="F:DNA-binding transcription factor activity"/>
    <property type="evidence" value="ECO:0007669"/>
    <property type="project" value="InterPro"/>
</dbReference>
<sequence>MTDRSARDTAPVLHTDVLDDLGRAITHGSLPAGSVLTLATLAEDHGVSRTVIREAVRVLESLGMVESRRRVGVRVLPATHWQVLDPRLIRWRLSGPQRDEQLRRLTELRLAVEPTAARLAALRATPAAAARLVELAATLRRLGEEGRGTDPGYLTADIDFHALLIEASGNDMLGALADVIAEVLAGRTQLHLSPELPVAEALDHHERLARAVATGDVDAAEDHARGIVMEVWHELRDVTFTAD</sequence>
<evidence type="ECO:0000259" key="4">
    <source>
        <dbReference type="PROSITE" id="PS50949"/>
    </source>
</evidence>
<organism evidence="5 6">
    <name type="scientific">Georgenia muralis</name>
    <dbReference type="NCBI Taxonomy" id="154117"/>
    <lineage>
        <taxon>Bacteria</taxon>
        <taxon>Bacillati</taxon>
        <taxon>Actinomycetota</taxon>
        <taxon>Actinomycetes</taxon>
        <taxon>Micrococcales</taxon>
        <taxon>Bogoriellaceae</taxon>
        <taxon>Georgenia</taxon>
    </lineage>
</organism>
<dbReference type="Pfam" id="PF00392">
    <property type="entry name" value="GntR"/>
    <property type="match status" value="1"/>
</dbReference>
<dbReference type="InterPro" id="IPR011711">
    <property type="entry name" value="GntR_C"/>
</dbReference>
<reference evidence="5 6" key="1">
    <citation type="submission" date="2018-11" db="EMBL/GenBank/DDBJ databases">
        <title>Sequencing the genomes of 1000 actinobacteria strains.</title>
        <authorList>
            <person name="Klenk H.-P."/>
        </authorList>
    </citation>
    <scope>NUCLEOTIDE SEQUENCE [LARGE SCALE GENOMIC DNA]</scope>
    <source>
        <strain evidence="5 6">DSM 14418</strain>
    </source>
</reference>